<reference evidence="1 2" key="1">
    <citation type="journal article" date="2012" name="J. Bacteriol.">
        <title>Genome Sequence of the Bacteriocin-Producing Strain Lactococcus garvieae DCC43.</title>
        <authorList>
            <person name="Gabrielsen C."/>
            <person name="Brede D.A."/>
            <person name="Hernandez P.E."/>
            <person name="Nes I.F."/>
            <person name="Diep D.B."/>
        </authorList>
    </citation>
    <scope>NUCLEOTIDE SEQUENCE [LARGE SCALE GENOMIC DNA]</scope>
    <source>
        <strain evidence="1 2">DCC43</strain>
    </source>
</reference>
<dbReference type="Proteomes" id="UP000006787">
    <property type="component" value="Unassembled WGS sequence"/>
</dbReference>
<dbReference type="PIRSF" id="PIRSF008502">
    <property type="entry name" value="UCP008502"/>
    <property type="match status" value="1"/>
</dbReference>
<dbReference type="EMBL" id="AMQS01000008">
    <property type="protein sequence ID" value="EKF51838.1"/>
    <property type="molecule type" value="Genomic_DNA"/>
</dbReference>
<dbReference type="eggNOG" id="COG3797">
    <property type="taxonomic scope" value="Bacteria"/>
</dbReference>
<accession>K2NW82</accession>
<proteinExistence type="predicted"/>
<dbReference type="PANTHER" id="PTHR36439:SF1">
    <property type="entry name" value="DUF1697 DOMAIN-CONTAINING PROTEIN"/>
    <property type="match status" value="1"/>
</dbReference>
<organism evidence="1 2">
    <name type="scientific">Lactococcus garvieae DCC43</name>
    <dbReference type="NCBI Taxonomy" id="1231377"/>
    <lineage>
        <taxon>Bacteria</taxon>
        <taxon>Bacillati</taxon>
        <taxon>Bacillota</taxon>
        <taxon>Bacilli</taxon>
        <taxon>Lactobacillales</taxon>
        <taxon>Streptococcaceae</taxon>
        <taxon>Lactococcus</taxon>
    </lineage>
</organism>
<dbReference type="InterPro" id="IPR012545">
    <property type="entry name" value="DUF1697"/>
</dbReference>
<name>K2NW82_9LACT</name>
<dbReference type="Gene3D" id="3.30.70.1280">
    <property type="entry name" value="SP0830-like domains"/>
    <property type="match status" value="1"/>
</dbReference>
<dbReference type="PATRIC" id="fig|1231377.3.peg.702"/>
<comment type="caution">
    <text evidence="1">The sequence shown here is derived from an EMBL/GenBank/DDBJ whole genome shotgun (WGS) entry which is preliminary data.</text>
</comment>
<dbReference type="Pfam" id="PF08002">
    <property type="entry name" value="DUF1697"/>
    <property type="match status" value="1"/>
</dbReference>
<evidence type="ECO:0008006" key="3">
    <source>
        <dbReference type="Google" id="ProtNLM"/>
    </source>
</evidence>
<sequence length="161" mass="18014">MRYCAFLRGINVGGIKFKMTDLKQEFEAAGFTDVATVLATGNVIFSSKAAPDLSFLPVQAFVKTEQQVKKMLENNPLAIQEDYHIYIFVAEEAFAQIALSEFESLKTAQEAAAVKENIFYWKVPKGSTLGTPFGKILGKKAYKELFTSRNINTMEKIINKI</sequence>
<dbReference type="SUPFAM" id="SSF160379">
    <property type="entry name" value="SP0830-like"/>
    <property type="match status" value="1"/>
</dbReference>
<dbReference type="AlphaFoldDB" id="K2NW82"/>
<evidence type="ECO:0000313" key="2">
    <source>
        <dbReference type="Proteomes" id="UP000006787"/>
    </source>
</evidence>
<evidence type="ECO:0000313" key="1">
    <source>
        <dbReference type="EMBL" id="EKF51838.1"/>
    </source>
</evidence>
<dbReference type="PANTHER" id="PTHR36439">
    <property type="entry name" value="BLL4334 PROTEIN"/>
    <property type="match status" value="1"/>
</dbReference>
<gene>
    <name evidence="1" type="ORF">C426_0700</name>
</gene>
<protein>
    <recommendedName>
        <fullName evidence="3">DUF1697 domain-containing protein</fullName>
    </recommendedName>
</protein>